<evidence type="ECO:0000313" key="4">
    <source>
        <dbReference type="Proteomes" id="UP000236488"/>
    </source>
</evidence>
<reference evidence="2" key="2">
    <citation type="journal article" date="2021" name="PeerJ">
        <title>Extensive microbial diversity within the chicken gut microbiome revealed by metagenomics and culture.</title>
        <authorList>
            <person name="Gilroy R."/>
            <person name="Ravi A."/>
            <person name="Getino M."/>
            <person name="Pursley I."/>
            <person name="Horton D.L."/>
            <person name="Alikhan N.F."/>
            <person name="Baker D."/>
            <person name="Gharbi K."/>
            <person name="Hall N."/>
            <person name="Watson M."/>
            <person name="Adriaenssens E.M."/>
            <person name="Foster-Nyarko E."/>
            <person name="Jarju S."/>
            <person name="Secka A."/>
            <person name="Antonio M."/>
            <person name="Oren A."/>
            <person name="Chaudhuri R.R."/>
            <person name="La Ragione R."/>
            <person name="Hildebrand F."/>
            <person name="Pallen M.J."/>
        </authorList>
    </citation>
    <scope>NUCLEOTIDE SEQUENCE</scope>
    <source>
        <strain evidence="2">USAMLcec12-2067</strain>
    </source>
</reference>
<feature type="transmembrane region" description="Helical" evidence="1">
    <location>
        <begin position="72"/>
        <end position="97"/>
    </location>
</feature>
<evidence type="ECO:0008006" key="5">
    <source>
        <dbReference type="Google" id="ProtNLM"/>
    </source>
</evidence>
<feature type="transmembrane region" description="Helical" evidence="1">
    <location>
        <begin position="40"/>
        <end position="60"/>
    </location>
</feature>
<name>A0A2K2U782_9ACTN</name>
<feature type="transmembrane region" description="Helical" evidence="1">
    <location>
        <begin position="233"/>
        <end position="253"/>
    </location>
</feature>
<dbReference type="Pfam" id="PF04976">
    <property type="entry name" value="DmsC"/>
    <property type="match status" value="1"/>
</dbReference>
<dbReference type="Proteomes" id="UP000236488">
    <property type="component" value="Unassembled WGS sequence"/>
</dbReference>
<reference evidence="3 4" key="1">
    <citation type="journal article" date="2018" name="Int. J. Syst. Evol. Microbiol.">
        <title>Rubneribacter badeniensis gen. nov., sp. nov. and Enteroscipio rubneri gen. nov., sp. nov., new members of the Eggerthellaceae isolated from human faeces.</title>
        <authorList>
            <person name="Danylec N."/>
            <person name="Gobl A."/>
            <person name="Stoll D.A."/>
            <person name="Hetzer B."/>
            <person name="Kulling S.E."/>
            <person name="Huch M."/>
        </authorList>
    </citation>
    <scope>NUCLEOTIDE SEQUENCE [LARGE SCALE GENOMIC DNA]</scope>
    <source>
        <strain evidence="3 4">ResAG-85</strain>
    </source>
</reference>
<feature type="transmembrane region" description="Helical" evidence="1">
    <location>
        <begin position="205"/>
        <end position="226"/>
    </location>
</feature>
<reference evidence="2" key="3">
    <citation type="submission" date="2021-09" db="EMBL/GenBank/DDBJ databases">
        <authorList>
            <person name="Gilroy R."/>
        </authorList>
    </citation>
    <scope>NUCLEOTIDE SEQUENCE</scope>
    <source>
        <strain evidence="2">USAMLcec12-2067</strain>
    </source>
</reference>
<gene>
    <name evidence="3" type="ORF">C2L80_02555</name>
    <name evidence="2" type="ORF">K8V16_00630</name>
</gene>
<dbReference type="GO" id="GO:0019645">
    <property type="term" value="P:anaerobic electron transport chain"/>
    <property type="evidence" value="ECO:0007669"/>
    <property type="project" value="InterPro"/>
</dbReference>
<protein>
    <recommendedName>
        <fullName evidence="5">DMSO reductase</fullName>
    </recommendedName>
</protein>
<dbReference type="RefSeq" id="WP_103262570.1">
    <property type="nucleotide sequence ID" value="NZ_PPEL01000006.1"/>
</dbReference>
<dbReference type="EMBL" id="DYZL01000013">
    <property type="protein sequence ID" value="HJH42286.1"/>
    <property type="molecule type" value="Genomic_DNA"/>
</dbReference>
<evidence type="ECO:0000313" key="3">
    <source>
        <dbReference type="EMBL" id="PNV66186.1"/>
    </source>
</evidence>
<keyword evidence="1" id="KW-1133">Transmembrane helix</keyword>
<accession>A0A2K2U782</accession>
<dbReference type="AlphaFoldDB" id="A0A2K2U782"/>
<evidence type="ECO:0000313" key="2">
    <source>
        <dbReference type="EMBL" id="HJH42286.1"/>
    </source>
</evidence>
<feature type="transmembrane region" description="Helical" evidence="1">
    <location>
        <begin position="109"/>
        <end position="131"/>
    </location>
</feature>
<dbReference type="InterPro" id="IPR007059">
    <property type="entry name" value="DmsC"/>
</dbReference>
<evidence type="ECO:0000256" key="1">
    <source>
        <dbReference type="SAM" id="Phobius"/>
    </source>
</evidence>
<proteinExistence type="predicted"/>
<feature type="transmembrane region" description="Helical" evidence="1">
    <location>
        <begin position="143"/>
        <end position="165"/>
    </location>
</feature>
<dbReference type="EMBL" id="PPEL01000006">
    <property type="protein sequence ID" value="PNV66186.1"/>
    <property type="molecule type" value="Genomic_DNA"/>
</dbReference>
<feature type="transmembrane region" description="Helical" evidence="1">
    <location>
        <begin position="6"/>
        <end position="33"/>
    </location>
</feature>
<keyword evidence="1" id="KW-0472">Membrane</keyword>
<sequence length="272" mass="27245">MAIQWPLVIFSLLAGAGGALLAFVGLSGVLGLAKKARVPAAVGALVLLVVGGCASVAHLAQPANIMAAAANVFSFSGISVELIMLGVNAIVAVAYVLTARGESANATKIVGIVGIVTGVAMTFVVGNGYVMEAQPNWNTPALPFAYLGSGLATGGALFATLMAALKTDEADFRGIMPWVLGATVVQLVAFLAYGFAIGFAADVLLYWGGAVIVGSVGAIACAAFIAKASTMAYATLVCAVVGGICLRALMWLVGTGFLDAFGTAAVRGVWGV</sequence>
<feature type="transmembrane region" description="Helical" evidence="1">
    <location>
        <begin position="177"/>
        <end position="199"/>
    </location>
</feature>
<keyword evidence="1" id="KW-0812">Transmembrane</keyword>
<comment type="caution">
    <text evidence="3">The sequence shown here is derived from an EMBL/GenBank/DDBJ whole genome shotgun (WGS) entry which is preliminary data.</text>
</comment>
<dbReference type="GO" id="GO:0016020">
    <property type="term" value="C:membrane"/>
    <property type="evidence" value="ECO:0007669"/>
    <property type="project" value="InterPro"/>
</dbReference>
<dbReference type="Proteomes" id="UP000789325">
    <property type="component" value="Unassembled WGS sequence"/>
</dbReference>
<organism evidence="3 4">
    <name type="scientific">Rubneribacter badeniensis</name>
    <dbReference type="NCBI Taxonomy" id="2070688"/>
    <lineage>
        <taxon>Bacteria</taxon>
        <taxon>Bacillati</taxon>
        <taxon>Actinomycetota</taxon>
        <taxon>Coriobacteriia</taxon>
        <taxon>Eggerthellales</taxon>
        <taxon>Eggerthellaceae</taxon>
        <taxon>Rubneribacter</taxon>
    </lineage>
</organism>
<keyword evidence="4" id="KW-1185">Reference proteome</keyword>